<feature type="compositionally biased region" description="Low complexity" evidence="1">
    <location>
        <begin position="108"/>
        <end position="136"/>
    </location>
</feature>
<feature type="compositionally biased region" description="Polar residues" evidence="1">
    <location>
        <begin position="1"/>
        <end position="11"/>
    </location>
</feature>
<proteinExistence type="predicted"/>
<feature type="compositionally biased region" description="Low complexity" evidence="1">
    <location>
        <begin position="326"/>
        <end position="344"/>
    </location>
</feature>
<feature type="region of interest" description="Disordered" evidence="1">
    <location>
        <begin position="307"/>
        <end position="346"/>
    </location>
</feature>
<feature type="compositionally biased region" description="Low complexity" evidence="1">
    <location>
        <begin position="390"/>
        <end position="404"/>
    </location>
</feature>
<feature type="compositionally biased region" description="Basic and acidic residues" evidence="1">
    <location>
        <begin position="26"/>
        <end position="37"/>
    </location>
</feature>
<feature type="region of interest" description="Disordered" evidence="1">
    <location>
        <begin position="378"/>
        <end position="487"/>
    </location>
</feature>
<gene>
    <name evidence="2" type="ORF">Rhopal_007353-T1</name>
</gene>
<feature type="region of interest" description="Disordered" evidence="1">
    <location>
        <begin position="692"/>
        <end position="712"/>
    </location>
</feature>
<reference evidence="2 3" key="1">
    <citation type="submission" date="2021-12" db="EMBL/GenBank/DDBJ databases">
        <title>High titer production of polyol ester of fatty acids by Rhodotorula paludigena BS15 towards product separation-free biomass refinery.</title>
        <authorList>
            <person name="Mano J."/>
            <person name="Ono H."/>
            <person name="Tanaka T."/>
            <person name="Naito K."/>
            <person name="Sushida H."/>
            <person name="Ike M."/>
            <person name="Tokuyasu K."/>
            <person name="Kitaoka M."/>
        </authorList>
    </citation>
    <scope>NUCLEOTIDE SEQUENCE [LARGE SCALE GENOMIC DNA]</scope>
    <source>
        <strain evidence="2 3">BS15</strain>
    </source>
</reference>
<feature type="compositionally biased region" description="Polar residues" evidence="1">
    <location>
        <begin position="307"/>
        <end position="321"/>
    </location>
</feature>
<dbReference type="EMBL" id="BQKY01000016">
    <property type="protein sequence ID" value="GJN94279.1"/>
    <property type="molecule type" value="Genomic_DNA"/>
</dbReference>
<dbReference type="AlphaFoldDB" id="A0AAV5GYL2"/>
<name>A0AAV5GYL2_9BASI</name>
<dbReference type="Proteomes" id="UP001342314">
    <property type="component" value="Unassembled WGS sequence"/>
</dbReference>
<protein>
    <submittedName>
        <fullName evidence="2">Uncharacterized protein</fullName>
    </submittedName>
</protein>
<keyword evidence="3" id="KW-1185">Reference proteome</keyword>
<evidence type="ECO:0000256" key="1">
    <source>
        <dbReference type="SAM" id="MobiDB-lite"/>
    </source>
</evidence>
<comment type="caution">
    <text evidence="2">The sequence shown here is derived from an EMBL/GenBank/DDBJ whole genome shotgun (WGS) entry which is preliminary data.</text>
</comment>
<feature type="compositionally biased region" description="Polar residues" evidence="1">
    <location>
        <begin position="40"/>
        <end position="51"/>
    </location>
</feature>
<feature type="region of interest" description="Disordered" evidence="1">
    <location>
        <begin position="265"/>
        <end position="286"/>
    </location>
</feature>
<feature type="region of interest" description="Disordered" evidence="1">
    <location>
        <begin position="108"/>
        <end position="141"/>
    </location>
</feature>
<feature type="region of interest" description="Disordered" evidence="1">
    <location>
        <begin position="1"/>
        <end position="52"/>
    </location>
</feature>
<feature type="compositionally biased region" description="Low complexity" evidence="1">
    <location>
        <begin position="421"/>
        <end position="444"/>
    </location>
</feature>
<evidence type="ECO:0000313" key="2">
    <source>
        <dbReference type="EMBL" id="GJN94279.1"/>
    </source>
</evidence>
<evidence type="ECO:0000313" key="3">
    <source>
        <dbReference type="Proteomes" id="UP001342314"/>
    </source>
</evidence>
<organism evidence="2 3">
    <name type="scientific">Rhodotorula paludigena</name>
    <dbReference type="NCBI Taxonomy" id="86838"/>
    <lineage>
        <taxon>Eukaryota</taxon>
        <taxon>Fungi</taxon>
        <taxon>Dikarya</taxon>
        <taxon>Basidiomycota</taxon>
        <taxon>Pucciniomycotina</taxon>
        <taxon>Microbotryomycetes</taxon>
        <taxon>Sporidiobolales</taxon>
        <taxon>Sporidiobolaceae</taxon>
        <taxon>Rhodotorula</taxon>
    </lineage>
</organism>
<feature type="compositionally biased region" description="Low complexity" evidence="1">
    <location>
        <begin position="471"/>
        <end position="487"/>
    </location>
</feature>
<accession>A0AAV5GYL2</accession>
<sequence length="712" mass="74762">MTPPSFASSTRGAAPPDAPARPQPQHQERNADTHEAVDATSGNLGASSSWPVQHPTPEPCLLLAGRLRPAPSLDGKIFTAGYYVVLGDQPNVTMALPGVAERVVKSASSSSASSGAPSSVASGPRRSVSSSGGSSRKITPTTSMGYLLGQLAADSRIVNNREEMRVSAYDPEVDGLNGILDGARHLRVFLPVSSDASKQPRPAHAGVYVAIPLAGSTYVPSPDSKPPPELWLPRSGLESVVLWTKQEVDPTTSRWCMGVFAHQPQGGDLGESELNPRSHVRDLGFGSVTQPVPAPAFAASAALWSPRTTPASDFSTPSNVGPSRRGQQPYGQSASAGAGASTASRPSLVKSHDNLIQTSIALHQDFGLTGLAITGSAAGSNSSRLHRPLESSAPAPAAPTSGESGEAGGAGSMGPPPPRPSSRQAEPSHSVRSSASSATGSTVSNTRGAPTPLTMPSSGVSAMPNPFRPPASTARSTVSHVSSSMSSASQRAFEPEVVLYLRVRDNPESRDAVAAYSAMLQKCFARWSNMDVLTIEAAFAKKQAHRTTAFHLLVRVKNVIDDTLGGAKYDYAVDARNHMRTMSNYGDVFIGKKHPSGNLAVEPEAETNNLCLFFNCTWVTSSMPKIRADPAAPALVLQVDEQYGLSNDAAIAVTRYGLDVTAEVASSLSLWSRIEQCLPAFGYGRVEADTAMSEDDYPAEDSSPSMRADEWN</sequence>